<gene>
    <name evidence="1" type="ORF">BpHYR1_013730</name>
</gene>
<name>A0A3M7PAB8_BRAPC</name>
<evidence type="ECO:0000313" key="2">
    <source>
        <dbReference type="Proteomes" id="UP000276133"/>
    </source>
</evidence>
<sequence length="113" mass="13208">MQNEVLFLLLIKPRAKLKFFEFLKVQIVELCARFPKPRLDNRDSLEELLYNQKSNCLNWVLGNLIDGLKFKLSTQTLRLGSFEYLQASRLRLPFLITSSALKTDSNKKKSSRE</sequence>
<evidence type="ECO:0000313" key="1">
    <source>
        <dbReference type="EMBL" id="RMZ95982.1"/>
    </source>
</evidence>
<comment type="caution">
    <text evidence="1">The sequence shown here is derived from an EMBL/GenBank/DDBJ whole genome shotgun (WGS) entry which is preliminary data.</text>
</comment>
<reference evidence="1 2" key="1">
    <citation type="journal article" date="2018" name="Sci. Rep.">
        <title>Genomic signatures of local adaptation to the degree of environmental predictability in rotifers.</title>
        <authorList>
            <person name="Franch-Gras L."/>
            <person name="Hahn C."/>
            <person name="Garcia-Roger E.M."/>
            <person name="Carmona M.J."/>
            <person name="Serra M."/>
            <person name="Gomez A."/>
        </authorList>
    </citation>
    <scope>NUCLEOTIDE SEQUENCE [LARGE SCALE GENOMIC DNA]</scope>
    <source>
        <strain evidence="1">HYR1</strain>
    </source>
</reference>
<organism evidence="1 2">
    <name type="scientific">Brachionus plicatilis</name>
    <name type="common">Marine rotifer</name>
    <name type="synonym">Brachionus muelleri</name>
    <dbReference type="NCBI Taxonomy" id="10195"/>
    <lineage>
        <taxon>Eukaryota</taxon>
        <taxon>Metazoa</taxon>
        <taxon>Spiralia</taxon>
        <taxon>Gnathifera</taxon>
        <taxon>Rotifera</taxon>
        <taxon>Eurotatoria</taxon>
        <taxon>Monogononta</taxon>
        <taxon>Pseudotrocha</taxon>
        <taxon>Ploima</taxon>
        <taxon>Brachionidae</taxon>
        <taxon>Brachionus</taxon>
    </lineage>
</organism>
<dbReference type="EMBL" id="REGN01012316">
    <property type="protein sequence ID" value="RMZ95982.1"/>
    <property type="molecule type" value="Genomic_DNA"/>
</dbReference>
<dbReference type="Proteomes" id="UP000276133">
    <property type="component" value="Unassembled WGS sequence"/>
</dbReference>
<accession>A0A3M7PAB8</accession>
<keyword evidence="2" id="KW-1185">Reference proteome</keyword>
<protein>
    <submittedName>
        <fullName evidence="1">Uncharacterized protein</fullName>
    </submittedName>
</protein>
<dbReference type="AlphaFoldDB" id="A0A3M7PAB8"/>
<proteinExistence type="predicted"/>